<reference evidence="1 2" key="1">
    <citation type="journal article" date="2018" name="Front. Plant Sci.">
        <title>Red Clover (Trifolium pratense) and Zigzag Clover (T. medium) - A Picture of Genomic Similarities and Differences.</title>
        <authorList>
            <person name="Dluhosova J."/>
            <person name="Istvanek J."/>
            <person name="Nedelnik J."/>
            <person name="Repkova J."/>
        </authorList>
    </citation>
    <scope>NUCLEOTIDE SEQUENCE [LARGE SCALE GENOMIC DNA]</scope>
    <source>
        <strain evidence="2">cv. 10/8</strain>
        <tissue evidence="1">Leaf</tissue>
    </source>
</reference>
<sequence length="164" mass="18924">ESEGFSFYVEVVFEKLPDYCTHCQSIWHFVNNCNKLHPKVRKPEEAHKNTDEACKNLAVKQQYGPRIVEKVEESIQDRRAFRDWGRRTEDADESSIVVAIDANDAQRMLKLGEEIDSSDDVSQDSFDDAFHIEVLARIAEDMSQQDVLETQLEHVDTDAHLLEV</sequence>
<keyword evidence="1" id="KW-0067">ATP-binding</keyword>
<dbReference type="Proteomes" id="UP000265520">
    <property type="component" value="Unassembled WGS sequence"/>
</dbReference>
<keyword evidence="1" id="KW-0547">Nucleotide-binding</keyword>
<evidence type="ECO:0000313" key="1">
    <source>
        <dbReference type="EMBL" id="MCI00365.1"/>
    </source>
</evidence>
<evidence type="ECO:0000313" key="2">
    <source>
        <dbReference type="Proteomes" id="UP000265520"/>
    </source>
</evidence>
<dbReference type="AlphaFoldDB" id="A0A392NPE2"/>
<accession>A0A392NPE2</accession>
<feature type="non-terminal residue" evidence="1">
    <location>
        <position position="1"/>
    </location>
</feature>
<organism evidence="1 2">
    <name type="scientific">Trifolium medium</name>
    <dbReference type="NCBI Taxonomy" id="97028"/>
    <lineage>
        <taxon>Eukaryota</taxon>
        <taxon>Viridiplantae</taxon>
        <taxon>Streptophyta</taxon>
        <taxon>Embryophyta</taxon>
        <taxon>Tracheophyta</taxon>
        <taxon>Spermatophyta</taxon>
        <taxon>Magnoliopsida</taxon>
        <taxon>eudicotyledons</taxon>
        <taxon>Gunneridae</taxon>
        <taxon>Pentapetalae</taxon>
        <taxon>rosids</taxon>
        <taxon>fabids</taxon>
        <taxon>Fabales</taxon>
        <taxon>Fabaceae</taxon>
        <taxon>Papilionoideae</taxon>
        <taxon>50 kb inversion clade</taxon>
        <taxon>NPAAA clade</taxon>
        <taxon>Hologalegina</taxon>
        <taxon>IRL clade</taxon>
        <taxon>Trifolieae</taxon>
        <taxon>Trifolium</taxon>
    </lineage>
</organism>
<keyword evidence="1" id="KW-0378">Hydrolase</keyword>
<proteinExistence type="predicted"/>
<keyword evidence="1" id="KW-0347">Helicase</keyword>
<protein>
    <submittedName>
        <fullName evidence="1">DEAD-box ATP-dependent RNA helicase</fullName>
    </submittedName>
</protein>
<comment type="caution">
    <text evidence="1">The sequence shown here is derived from an EMBL/GenBank/DDBJ whole genome shotgun (WGS) entry which is preliminary data.</text>
</comment>
<keyword evidence="2" id="KW-1185">Reference proteome</keyword>
<dbReference type="EMBL" id="LXQA010042983">
    <property type="protein sequence ID" value="MCI00365.1"/>
    <property type="molecule type" value="Genomic_DNA"/>
</dbReference>
<dbReference type="GO" id="GO:0004386">
    <property type="term" value="F:helicase activity"/>
    <property type="evidence" value="ECO:0007669"/>
    <property type="project" value="UniProtKB-KW"/>
</dbReference>
<name>A0A392NPE2_9FABA</name>